<evidence type="ECO:0000313" key="1">
    <source>
        <dbReference type="EMBL" id="CAG8693621.1"/>
    </source>
</evidence>
<accession>A0ACA9P6W3</accession>
<comment type="caution">
    <text evidence="1">The sequence shown here is derived from an EMBL/GenBank/DDBJ whole genome shotgun (WGS) entry which is preliminary data.</text>
</comment>
<feature type="non-terminal residue" evidence="1">
    <location>
        <position position="102"/>
    </location>
</feature>
<proteinExistence type="predicted"/>
<feature type="non-terminal residue" evidence="1">
    <location>
        <position position="1"/>
    </location>
</feature>
<sequence length="102" mass="11983">SHKPQRPVEFQLAVVLYRLGGKASVWDTASKFGIAEGSVMKQQVHNGFQQMYRFPNVIDIIDNSYRYINLLKAPIKTFMYTRKRRYAIHLQEGTERSKSRYI</sequence>
<reference evidence="1" key="1">
    <citation type="submission" date="2021-06" db="EMBL/GenBank/DDBJ databases">
        <authorList>
            <person name="Kallberg Y."/>
            <person name="Tangrot J."/>
            <person name="Rosling A."/>
        </authorList>
    </citation>
    <scope>NUCLEOTIDE SEQUENCE</scope>
    <source>
        <strain evidence="1">AU212A</strain>
    </source>
</reference>
<dbReference type="Proteomes" id="UP000789860">
    <property type="component" value="Unassembled WGS sequence"/>
</dbReference>
<name>A0ACA9P6W3_9GLOM</name>
<organism evidence="1 2">
    <name type="scientific">Scutellospora calospora</name>
    <dbReference type="NCBI Taxonomy" id="85575"/>
    <lineage>
        <taxon>Eukaryota</taxon>
        <taxon>Fungi</taxon>
        <taxon>Fungi incertae sedis</taxon>
        <taxon>Mucoromycota</taxon>
        <taxon>Glomeromycotina</taxon>
        <taxon>Glomeromycetes</taxon>
        <taxon>Diversisporales</taxon>
        <taxon>Gigasporaceae</taxon>
        <taxon>Scutellospora</taxon>
    </lineage>
</organism>
<keyword evidence="2" id="KW-1185">Reference proteome</keyword>
<evidence type="ECO:0000313" key="2">
    <source>
        <dbReference type="Proteomes" id="UP000789860"/>
    </source>
</evidence>
<protein>
    <submittedName>
        <fullName evidence="1">7806_t:CDS:1</fullName>
    </submittedName>
</protein>
<dbReference type="EMBL" id="CAJVPM010036755">
    <property type="protein sequence ID" value="CAG8693621.1"/>
    <property type="molecule type" value="Genomic_DNA"/>
</dbReference>
<gene>
    <name evidence="1" type="ORF">SCALOS_LOCUS10229</name>
</gene>